<feature type="transmembrane region" description="Helical" evidence="2">
    <location>
        <begin position="650"/>
        <end position="672"/>
    </location>
</feature>
<protein>
    <submittedName>
        <fullName evidence="3">Uncharacterized protein</fullName>
    </submittedName>
</protein>
<name>A0A1M7JXA4_9BACT</name>
<evidence type="ECO:0000313" key="3">
    <source>
        <dbReference type="EMBL" id="SHM57710.1"/>
    </source>
</evidence>
<dbReference type="AlphaFoldDB" id="A0A1M7JXA4"/>
<dbReference type="STRING" id="1419482.SAMN05444266_10961"/>
<feature type="transmembrane region" description="Helical" evidence="2">
    <location>
        <begin position="684"/>
        <end position="704"/>
    </location>
</feature>
<keyword evidence="4" id="KW-1185">Reference proteome</keyword>
<dbReference type="Gene3D" id="3.50.50.60">
    <property type="entry name" value="FAD/NAD(P)-binding domain"/>
    <property type="match status" value="1"/>
</dbReference>
<feature type="transmembrane region" description="Helical" evidence="2">
    <location>
        <begin position="444"/>
        <end position="464"/>
    </location>
</feature>
<gene>
    <name evidence="3" type="ORF">SAMN05444266_10961</name>
</gene>
<proteinExistence type="predicted"/>
<organism evidence="3 4">
    <name type="scientific">Chitinophaga jiangningensis</name>
    <dbReference type="NCBI Taxonomy" id="1419482"/>
    <lineage>
        <taxon>Bacteria</taxon>
        <taxon>Pseudomonadati</taxon>
        <taxon>Bacteroidota</taxon>
        <taxon>Chitinophagia</taxon>
        <taxon>Chitinophagales</taxon>
        <taxon>Chitinophagaceae</taxon>
        <taxon>Chitinophaga</taxon>
    </lineage>
</organism>
<reference evidence="3 4" key="1">
    <citation type="submission" date="2016-11" db="EMBL/GenBank/DDBJ databases">
        <authorList>
            <person name="Jaros S."/>
            <person name="Januszkiewicz K."/>
            <person name="Wedrychowicz H."/>
        </authorList>
    </citation>
    <scope>NUCLEOTIDE SEQUENCE [LARGE SCALE GENOMIC DNA]</scope>
    <source>
        <strain evidence="3 4">DSM 27406</strain>
    </source>
</reference>
<feature type="transmembrane region" description="Helical" evidence="2">
    <location>
        <begin position="710"/>
        <end position="732"/>
    </location>
</feature>
<feature type="transmembrane region" description="Helical" evidence="2">
    <location>
        <begin position="384"/>
        <end position="402"/>
    </location>
</feature>
<keyword evidence="2" id="KW-0472">Membrane</keyword>
<dbReference type="InterPro" id="IPR036188">
    <property type="entry name" value="FAD/NAD-bd_sf"/>
</dbReference>
<feature type="region of interest" description="Disordered" evidence="1">
    <location>
        <begin position="1"/>
        <end position="23"/>
    </location>
</feature>
<feature type="transmembrane region" description="Helical" evidence="2">
    <location>
        <begin position="263"/>
        <end position="283"/>
    </location>
</feature>
<evidence type="ECO:0000256" key="2">
    <source>
        <dbReference type="SAM" id="Phobius"/>
    </source>
</evidence>
<feature type="transmembrane region" description="Helical" evidence="2">
    <location>
        <begin position="408"/>
        <end position="432"/>
    </location>
</feature>
<accession>A0A1M7JXA4</accession>
<sequence>MSDTGPVMDPNTLVPDHPTDGAAAESSGLTPDYLFHRQRFFKYPLQLTALNLQQVGLWRAILWLFSWLKVAILPHRKPVNLERALRYSVGKYGYQEFYKAYSKKINGREAKAVLLERLPENRQLITVSVLLKKLSLLHKKTGEWKPLFLKDCNIAVTDPTVAAADLEIRNDTITGNVWVSLHYYSNPPENGWQRPDEDFQQQAVQELEKIGIAAVANVLDVMVERQEIIVADHFNFTLEQLKDKNYDTASLATYVFKNPANRWFVIAAILLMAVQFTVFKYLYPFAQFINGDSYAYLDSAYRNLDTSTYPIGYPKFLRLFSIFSKSDTLLVTFQYCCLEASLLALTFTLFYFLKPAKATKIVLFLFVLVNPVLLYLSNYVSSDTMFLALSLTWFTLLFWIMYRPTPKLIFWHAVVLFVAFTMRYNALFYPMIAFFGFMLARRRIWLKMVGLAFALLLIGLFVQFNRTKYKELTGVSQFSPFTGWQMANNAMYAYRYVDSAHRKPVPKKLQPLDQRVREFYDSTRDTRRFPAEMIKASTVYMWTRTAPLQTFMRAQFKNTKDSANQHKMWASMGPLYNEYGREIIKMYPMEFTEYYLWPNFLKYYTPPVEFLEKYNMGVDSVTEVAKVWFNYKSRKVTTRLKSFKVPILDYYPIMVGVFSVLFLFGCISLVVLGAHKKPIMLKAMLLAFALWLVNMGFSVFASPIALRFQLFPILVSAAFTILVIGFIAEAAFDNKQKETT</sequence>
<evidence type="ECO:0000313" key="4">
    <source>
        <dbReference type="Proteomes" id="UP000184420"/>
    </source>
</evidence>
<dbReference type="Proteomes" id="UP000184420">
    <property type="component" value="Unassembled WGS sequence"/>
</dbReference>
<feature type="transmembrane region" description="Helical" evidence="2">
    <location>
        <begin position="358"/>
        <end position="377"/>
    </location>
</feature>
<dbReference type="EMBL" id="FRBL01000009">
    <property type="protein sequence ID" value="SHM57710.1"/>
    <property type="molecule type" value="Genomic_DNA"/>
</dbReference>
<keyword evidence="2" id="KW-1133">Transmembrane helix</keyword>
<feature type="transmembrane region" description="Helical" evidence="2">
    <location>
        <begin position="328"/>
        <end position="352"/>
    </location>
</feature>
<evidence type="ECO:0000256" key="1">
    <source>
        <dbReference type="SAM" id="MobiDB-lite"/>
    </source>
</evidence>
<keyword evidence="2" id="KW-0812">Transmembrane</keyword>